<protein>
    <submittedName>
        <fullName evidence="2">Chromate resistance protein ChrB</fullName>
    </submittedName>
</protein>
<organism evidence="2 3">
    <name type="scientific">Tepidibacillus decaturensis</name>
    <dbReference type="NCBI Taxonomy" id="1413211"/>
    <lineage>
        <taxon>Bacteria</taxon>
        <taxon>Bacillati</taxon>
        <taxon>Bacillota</taxon>
        <taxon>Bacilli</taxon>
        <taxon>Bacillales</taxon>
        <taxon>Bacillaceae</taxon>
        <taxon>Tepidibacillus</taxon>
    </lineage>
</organism>
<evidence type="ECO:0000313" key="3">
    <source>
        <dbReference type="Proteomes" id="UP000070352"/>
    </source>
</evidence>
<evidence type="ECO:0000259" key="1">
    <source>
        <dbReference type="Pfam" id="PF20229"/>
    </source>
</evidence>
<dbReference type="InterPro" id="IPR046858">
    <property type="entry name" value="ChrB_N"/>
</dbReference>
<dbReference type="EMBL" id="LSKU01000001">
    <property type="protein sequence ID" value="KXG42668.1"/>
    <property type="molecule type" value="Genomic_DNA"/>
</dbReference>
<feature type="domain" description="ChrB N-terminal" evidence="1">
    <location>
        <begin position="32"/>
        <end position="189"/>
    </location>
</feature>
<keyword evidence="3" id="KW-1185">Reference proteome</keyword>
<gene>
    <name evidence="2" type="ORF">U473_00355</name>
</gene>
<reference evidence="2 3" key="1">
    <citation type="submission" date="2016-02" db="EMBL/GenBank/DDBJ databases">
        <title>Draft Genome for Tepidibacillus decaturensis nov. sp. Strain Z9, an Anaerobic, Moderately Thermophilic and Heterotrophic Bacterium from Deep Subsurface of the Illinois Basin, USA.</title>
        <authorList>
            <person name="Dong Y."/>
            <person name="Chang J.Y."/>
            <person name="Sanford R."/>
            <person name="Fouke B.W."/>
        </authorList>
    </citation>
    <scope>NUCLEOTIDE SEQUENCE [LARGE SCALE GENOMIC DNA]</scope>
    <source>
        <strain evidence="2 3">Z9</strain>
    </source>
</reference>
<dbReference type="STRING" id="1413211.U473_00355"/>
<accession>A0A135L0Z2</accession>
<dbReference type="Pfam" id="PF20229">
    <property type="entry name" value="ChrB_N"/>
    <property type="match status" value="1"/>
</dbReference>
<dbReference type="AlphaFoldDB" id="A0A135L0Z2"/>
<sequence length="190" mass="22447">MSITFIKGENDLSNKEWLILNFTLPKEQSRVRVSVWRKLKKCGSVSIGQSMWALPASEEHLEIFNDISKEIIENGGNAYIANADFISTGNTDDIINLFNKARDEEYREFLEKCENFFLEIEKETKRENFTYVELEENEDEYNKLVEWLKKINHRDFFSTPLKKQAEETLEKCKYLLDDFSNKVYASNEEE</sequence>
<proteinExistence type="predicted"/>
<dbReference type="OrthoDB" id="9784302at2"/>
<name>A0A135L0Z2_9BACI</name>
<comment type="caution">
    <text evidence="2">The sequence shown here is derived from an EMBL/GenBank/DDBJ whole genome shotgun (WGS) entry which is preliminary data.</text>
</comment>
<evidence type="ECO:0000313" key="2">
    <source>
        <dbReference type="EMBL" id="KXG42668.1"/>
    </source>
</evidence>
<dbReference type="Proteomes" id="UP000070352">
    <property type="component" value="Unassembled WGS sequence"/>
</dbReference>